<proteinExistence type="predicted"/>
<evidence type="ECO:0000313" key="3">
    <source>
        <dbReference type="Proteomes" id="UP000196440"/>
    </source>
</evidence>
<dbReference type="Proteomes" id="UP000196440">
    <property type="component" value="Unassembled WGS sequence"/>
</dbReference>
<comment type="caution">
    <text evidence="2">The sequence shown here is derived from an EMBL/GenBank/DDBJ whole genome shotgun (WGS) entry which is preliminary data.</text>
</comment>
<feature type="domain" description="Haemolysin activator HlyB C-terminal" evidence="1">
    <location>
        <begin position="46"/>
        <end position="72"/>
    </location>
</feature>
<dbReference type="InterPro" id="IPR005565">
    <property type="entry name" value="Hemolysn_activator_HlyB_C"/>
</dbReference>
<organism evidence="2 3">
    <name type="scientific">Yersinia intermedia</name>
    <dbReference type="NCBI Taxonomy" id="631"/>
    <lineage>
        <taxon>Bacteria</taxon>
        <taxon>Pseudomonadati</taxon>
        <taxon>Pseudomonadota</taxon>
        <taxon>Gammaproteobacteria</taxon>
        <taxon>Enterobacterales</taxon>
        <taxon>Yersiniaceae</taxon>
        <taxon>Yersinia</taxon>
    </lineage>
</organism>
<gene>
    <name evidence="2" type="ORF">CBW57_18935</name>
</gene>
<name>A0A208ZS84_YERIN</name>
<reference evidence="2 3" key="1">
    <citation type="submission" date="2017-05" db="EMBL/GenBank/DDBJ databases">
        <title>Whole genome sequencing of Yersinia kristensenii.</title>
        <authorList>
            <person name="Campioni F."/>
        </authorList>
    </citation>
    <scope>NUCLEOTIDE SEQUENCE [LARGE SCALE GENOMIC DNA]</scope>
    <source>
        <strain evidence="2 3">CFSAN060536</strain>
    </source>
</reference>
<protein>
    <recommendedName>
        <fullName evidence="1">Haemolysin activator HlyB C-terminal domain-containing protein</fullName>
    </recommendedName>
</protein>
<evidence type="ECO:0000259" key="1">
    <source>
        <dbReference type="Pfam" id="PF03865"/>
    </source>
</evidence>
<dbReference type="EMBL" id="NHOI01000033">
    <property type="protein sequence ID" value="OVZ83359.1"/>
    <property type="molecule type" value="Genomic_DNA"/>
</dbReference>
<accession>A0A208ZS84</accession>
<dbReference type="AlphaFoldDB" id="A0A208ZS84"/>
<sequence>MLFHINSWHIIASIDYSVIQCWRGIITSPTKYPPTGTVTGIGRAPGPRSTGRYQGGATLFLDNPLSLSDLFNGFPFRFIFTTLLKFYSDGPFT</sequence>
<evidence type="ECO:0000313" key="2">
    <source>
        <dbReference type="EMBL" id="OVZ83359.1"/>
    </source>
</evidence>
<dbReference type="Pfam" id="PF03865">
    <property type="entry name" value="ShlB"/>
    <property type="match status" value="1"/>
</dbReference>